<organism evidence="1 2">
    <name type="scientific">Brevibacillus laterosporus</name>
    <name type="common">Bacillus laterosporus</name>
    <dbReference type="NCBI Taxonomy" id="1465"/>
    <lineage>
        <taxon>Bacteria</taxon>
        <taxon>Bacillati</taxon>
        <taxon>Bacillota</taxon>
        <taxon>Bacilli</taxon>
        <taxon>Bacillales</taxon>
        <taxon>Paenibacillaceae</taxon>
        <taxon>Brevibacillus</taxon>
    </lineage>
</organism>
<reference evidence="1" key="1">
    <citation type="submission" date="2022-09" db="EMBL/GenBank/DDBJ databases">
        <title>Genome analysis and characterization of larvicidal activity of Brevibacillus strains.</title>
        <authorList>
            <person name="Patrusheva E.V."/>
            <person name="Izotova A.O."/>
            <person name="Toshchakov S.V."/>
            <person name="Sineoky S.P."/>
        </authorList>
    </citation>
    <scope>NUCLEOTIDE SEQUENCE</scope>
    <source>
        <strain evidence="1">VKPM_B-13247</strain>
    </source>
</reference>
<comment type="caution">
    <text evidence="1">The sequence shown here is derived from an EMBL/GenBank/DDBJ whole genome shotgun (WGS) entry which is preliminary data.</text>
</comment>
<sequence>MSRCTLDVAGAGNPTFWATSARIFGIDQEQAASMSKVVDGIKN</sequence>
<evidence type="ECO:0000313" key="1">
    <source>
        <dbReference type="EMBL" id="MCZ0810461.1"/>
    </source>
</evidence>
<proteinExistence type="predicted"/>
<gene>
    <name evidence="1" type="ORF">O0554_26885</name>
</gene>
<dbReference type="RefSeq" id="WP_258420935.1">
    <property type="nucleotide sequence ID" value="NZ_JANSGW010000087.1"/>
</dbReference>
<dbReference type="AlphaFoldDB" id="A0AAP3DM29"/>
<name>A0AAP3DM29_BRELA</name>
<dbReference type="EMBL" id="JAPTNE010000087">
    <property type="protein sequence ID" value="MCZ0810461.1"/>
    <property type="molecule type" value="Genomic_DNA"/>
</dbReference>
<dbReference type="Proteomes" id="UP001077662">
    <property type="component" value="Unassembled WGS sequence"/>
</dbReference>
<protein>
    <submittedName>
        <fullName evidence="1">Uncharacterized protein</fullName>
    </submittedName>
</protein>
<evidence type="ECO:0000313" key="2">
    <source>
        <dbReference type="Proteomes" id="UP001077662"/>
    </source>
</evidence>
<accession>A0AAP3DM29</accession>